<dbReference type="GO" id="GO:0008887">
    <property type="term" value="F:glycerate kinase activity"/>
    <property type="evidence" value="ECO:0007669"/>
    <property type="project" value="InterPro"/>
</dbReference>
<dbReference type="AlphaFoldDB" id="A0A0G0MIF9"/>
<evidence type="ECO:0000313" key="3">
    <source>
        <dbReference type="EMBL" id="KKR03834.1"/>
    </source>
</evidence>
<dbReference type="Pfam" id="PF05161">
    <property type="entry name" value="MOFRL"/>
    <property type="match status" value="1"/>
</dbReference>
<dbReference type="PANTHER" id="PTHR12227:SF0">
    <property type="entry name" value="GLYCERATE KINASE"/>
    <property type="match status" value="1"/>
</dbReference>
<dbReference type="EMBL" id="LBWG01000018">
    <property type="protein sequence ID" value="KKR03834.1"/>
    <property type="molecule type" value="Genomic_DNA"/>
</dbReference>
<evidence type="ECO:0000313" key="4">
    <source>
        <dbReference type="Proteomes" id="UP000033935"/>
    </source>
</evidence>
<organism evidence="3 4">
    <name type="scientific">Candidatus Uhrbacteria bacterium GW2011_GWF2_39_13</name>
    <dbReference type="NCBI Taxonomy" id="1618995"/>
    <lineage>
        <taxon>Bacteria</taxon>
        <taxon>Candidatus Uhriibacteriota</taxon>
    </lineage>
</organism>
<feature type="domain" description="MOFRL-associated" evidence="2">
    <location>
        <begin position="20"/>
        <end position="244"/>
    </location>
</feature>
<sequence>MSLKILNKKELATTSLRKDALSILFAGLKAVETTSIVKETVKRRGNTLFIHQKLYHLSEYRRIFVIGVGKAAYEAAKTLESILGSWITDGIILDVKGGPLKHMKSLVGTHPLPSFTNIRATAEIIGILKGVDSKDLVLVIVSGGGSALLCWPYQLTCDDMASITNALMNRGATIQELNTVRKHTSEIQGGHLARLAYPATVVGLIFSDVPGDDLSCVASGPTVLDTTTVKDAQHILKKYHVLQQCQLIHCDLRETPKDPIFFSHVTNELIVNNKMAVEAMNHQAQKLGYDSSIYSLTLTGEARESGKLFAGLAKPGEVLVAAGETTVTIQGNGKGGRNQEFVLGALEMLPAQSLVLSCASDGIDNGPVAGAFADDLVKVSARRKHLEVKTFLDENNSFSFFQKTKTAIKTGKTGINVSDLMVCLGGKNQKRGRILVEKV</sequence>
<keyword evidence="3" id="KW-0418">Kinase</keyword>
<dbReference type="PATRIC" id="fig|1618995.3.peg.787"/>
<feature type="domain" description="MOFRL" evidence="1">
    <location>
        <begin position="318"/>
        <end position="419"/>
    </location>
</feature>
<evidence type="ECO:0000259" key="1">
    <source>
        <dbReference type="Pfam" id="PF05161"/>
    </source>
</evidence>
<dbReference type="InterPro" id="IPR037035">
    <property type="entry name" value="GK-like_C_sf"/>
</dbReference>
<dbReference type="InterPro" id="IPR039760">
    <property type="entry name" value="MOFRL_protein"/>
</dbReference>
<name>A0A0G0MIF9_9BACT</name>
<proteinExistence type="predicted"/>
<dbReference type="PANTHER" id="PTHR12227">
    <property type="entry name" value="GLYCERATE KINASE"/>
    <property type="match status" value="1"/>
</dbReference>
<dbReference type="InterPro" id="IPR007835">
    <property type="entry name" value="MOFRL"/>
</dbReference>
<dbReference type="GO" id="GO:0005737">
    <property type="term" value="C:cytoplasm"/>
    <property type="evidence" value="ECO:0007669"/>
    <property type="project" value="TreeGrafter"/>
</dbReference>
<dbReference type="Proteomes" id="UP000033935">
    <property type="component" value="Unassembled WGS sequence"/>
</dbReference>
<dbReference type="InterPro" id="IPR038614">
    <property type="entry name" value="GK_N_sf"/>
</dbReference>
<dbReference type="SUPFAM" id="SSF82544">
    <property type="entry name" value="GckA/TtuD-like"/>
    <property type="match status" value="1"/>
</dbReference>
<dbReference type="InterPro" id="IPR025286">
    <property type="entry name" value="MOFRL_assoc_dom"/>
</dbReference>
<keyword evidence="3" id="KW-0808">Transferase</keyword>
<dbReference type="Pfam" id="PF13660">
    <property type="entry name" value="DUF4147"/>
    <property type="match status" value="1"/>
</dbReference>
<comment type="caution">
    <text evidence="3">The sequence shown here is derived from an EMBL/GenBank/DDBJ whole genome shotgun (WGS) entry which is preliminary data.</text>
</comment>
<accession>A0A0G0MIF9</accession>
<dbReference type="Gene3D" id="3.40.50.10180">
    <property type="entry name" value="Glycerate kinase, MOFRL-like N-terminal domain"/>
    <property type="match status" value="1"/>
</dbReference>
<dbReference type="Gene3D" id="3.40.1480.10">
    <property type="entry name" value="MOFRL domain"/>
    <property type="match status" value="1"/>
</dbReference>
<evidence type="ECO:0000259" key="2">
    <source>
        <dbReference type="Pfam" id="PF13660"/>
    </source>
</evidence>
<protein>
    <submittedName>
        <fullName evidence="3">Glycerate 2-kinase</fullName>
    </submittedName>
</protein>
<gene>
    <name evidence="3" type="ORF">UT30_C0018G0013</name>
</gene>
<reference evidence="3 4" key="1">
    <citation type="journal article" date="2015" name="Nature">
        <title>rRNA introns, odd ribosomes, and small enigmatic genomes across a large radiation of phyla.</title>
        <authorList>
            <person name="Brown C.T."/>
            <person name="Hug L.A."/>
            <person name="Thomas B.C."/>
            <person name="Sharon I."/>
            <person name="Castelle C.J."/>
            <person name="Singh A."/>
            <person name="Wilkins M.J."/>
            <person name="Williams K.H."/>
            <person name="Banfield J.F."/>
        </authorList>
    </citation>
    <scope>NUCLEOTIDE SEQUENCE [LARGE SCALE GENOMIC DNA]</scope>
</reference>